<keyword evidence="4 9" id="KW-1003">Cell membrane</keyword>
<accession>A0ABT1CMW7</accession>
<dbReference type="NCBIfam" id="TIGR01843">
    <property type="entry name" value="type_I_hlyD"/>
    <property type="match status" value="1"/>
</dbReference>
<dbReference type="Pfam" id="PF25994">
    <property type="entry name" value="HH_AprE"/>
    <property type="match status" value="1"/>
</dbReference>
<dbReference type="SUPFAM" id="SSF111369">
    <property type="entry name" value="HlyD-like secretion proteins"/>
    <property type="match status" value="1"/>
</dbReference>
<protein>
    <recommendedName>
        <fullName evidence="9">Membrane fusion protein (MFP) family protein</fullName>
    </recommendedName>
</protein>
<dbReference type="Proteomes" id="UP001320715">
    <property type="component" value="Unassembled WGS sequence"/>
</dbReference>
<evidence type="ECO:0000313" key="13">
    <source>
        <dbReference type="EMBL" id="MCO6407534.1"/>
    </source>
</evidence>
<comment type="subcellular location">
    <subcellularLocation>
        <location evidence="1 9">Cell inner membrane</location>
        <topology evidence="1 9">Single-pass membrane protein</topology>
    </subcellularLocation>
</comment>
<name>A0ABT1CMW7_9HYPH</name>
<dbReference type="Pfam" id="PF26002">
    <property type="entry name" value="Beta-barrel_AprE"/>
    <property type="match status" value="1"/>
</dbReference>
<dbReference type="InterPro" id="IPR010129">
    <property type="entry name" value="T1SS_HlyD"/>
</dbReference>
<dbReference type="InterPro" id="IPR050739">
    <property type="entry name" value="MFP"/>
</dbReference>
<evidence type="ECO:0000259" key="11">
    <source>
        <dbReference type="Pfam" id="PF25994"/>
    </source>
</evidence>
<evidence type="ECO:0000256" key="1">
    <source>
        <dbReference type="ARBA" id="ARBA00004377"/>
    </source>
</evidence>
<evidence type="ECO:0000256" key="9">
    <source>
        <dbReference type="RuleBase" id="RU365093"/>
    </source>
</evidence>
<feature type="coiled-coil region" evidence="10">
    <location>
        <begin position="255"/>
        <end position="289"/>
    </location>
</feature>
<evidence type="ECO:0000256" key="4">
    <source>
        <dbReference type="ARBA" id="ARBA00022475"/>
    </source>
</evidence>
<evidence type="ECO:0000256" key="8">
    <source>
        <dbReference type="ARBA" id="ARBA00023136"/>
    </source>
</evidence>
<dbReference type="Gene3D" id="2.40.50.100">
    <property type="match status" value="1"/>
</dbReference>
<evidence type="ECO:0000256" key="2">
    <source>
        <dbReference type="ARBA" id="ARBA00009477"/>
    </source>
</evidence>
<evidence type="ECO:0000259" key="12">
    <source>
        <dbReference type="Pfam" id="PF26002"/>
    </source>
</evidence>
<keyword evidence="8" id="KW-0472">Membrane</keyword>
<dbReference type="InterPro" id="IPR058982">
    <property type="entry name" value="Beta-barrel_AprE"/>
</dbReference>
<keyword evidence="10" id="KW-0175">Coiled coil</keyword>
<dbReference type="PANTHER" id="PTHR30386">
    <property type="entry name" value="MEMBRANE FUSION SUBUNIT OF EMRAB-TOLC MULTIDRUG EFFLUX PUMP"/>
    <property type="match status" value="1"/>
</dbReference>
<comment type="similarity">
    <text evidence="2 9">Belongs to the membrane fusion protein (MFP) (TC 8.A.1) family.</text>
</comment>
<organism evidence="13 14">
    <name type="scientific">Hoeflea alexandrii</name>
    <dbReference type="NCBI Taxonomy" id="288436"/>
    <lineage>
        <taxon>Bacteria</taxon>
        <taxon>Pseudomonadati</taxon>
        <taxon>Pseudomonadota</taxon>
        <taxon>Alphaproteobacteria</taxon>
        <taxon>Hyphomicrobiales</taxon>
        <taxon>Rhizobiaceae</taxon>
        <taxon>Hoeflea</taxon>
    </lineage>
</organism>
<comment type="caution">
    <text evidence="13">The sequence shown here is derived from an EMBL/GenBank/DDBJ whole genome shotgun (WGS) entry which is preliminary data.</text>
</comment>
<evidence type="ECO:0000256" key="3">
    <source>
        <dbReference type="ARBA" id="ARBA00022448"/>
    </source>
</evidence>
<evidence type="ECO:0000256" key="5">
    <source>
        <dbReference type="ARBA" id="ARBA00022519"/>
    </source>
</evidence>
<dbReference type="RefSeq" id="WP_252914863.1">
    <property type="nucleotide sequence ID" value="NZ_JAAAML010000001.1"/>
</dbReference>
<sequence length="436" mass="47993">MHDGSSDNLLAGSIRKHLVFALALVVLLVGGVGGWAANTEISGAVVASGTVVVESNTKQVQHREGGIVREITVRDGDTVKAGDLLIRLDDTVTRANFTVVLKQLDELSAQEARLLAERDGTELIEFTLKDGAVADAPKSIIEDSQIRLMEARRNSLKGRKQQLGEQIRQLEKQIDGLQVQSLATQAEIELVDDELVDLEDLLQQQLVAKQRVSSLRREKTQLEGAHGGLLSEIAQAYEAISERKIQILQIEAESRAEVLELLQEVRSRIAQLEEQKIAAEDELARVEIRAPSSGYVHQLSQHTLGGVVGPGETLMLIVPKEDLLVIEARIQPANIDQLSPSQHARLRFPSFDQRATPELEARLLTVSADLTIDETTGLGYYTARLTIPEVELVKLNGKQLVPGMPVEAFLKTDDRTVLSYLVKPVRDQIAHALKER</sequence>
<keyword evidence="3 9" id="KW-0813">Transport</keyword>
<proteinExistence type="inferred from homology"/>
<feature type="domain" description="AprE-like beta-barrel" evidence="12">
    <location>
        <begin position="324"/>
        <end position="412"/>
    </location>
</feature>
<dbReference type="PRINTS" id="PR01490">
    <property type="entry name" value="RTXTOXIND"/>
</dbReference>
<keyword evidence="14" id="KW-1185">Reference proteome</keyword>
<evidence type="ECO:0000256" key="6">
    <source>
        <dbReference type="ARBA" id="ARBA00022692"/>
    </source>
</evidence>
<keyword evidence="7" id="KW-1133">Transmembrane helix</keyword>
<keyword evidence="6" id="KW-0812">Transmembrane</keyword>
<dbReference type="PANTHER" id="PTHR30386:SF17">
    <property type="entry name" value="ALKALINE PROTEASE SECRETION PROTEIN APRE"/>
    <property type="match status" value="1"/>
</dbReference>
<feature type="domain" description="AprE-like long alpha-helical hairpin" evidence="11">
    <location>
        <begin position="94"/>
        <end position="282"/>
    </location>
</feature>
<dbReference type="EMBL" id="JAAAML010000001">
    <property type="protein sequence ID" value="MCO6407534.1"/>
    <property type="molecule type" value="Genomic_DNA"/>
</dbReference>
<keyword evidence="5 9" id="KW-0997">Cell inner membrane</keyword>
<evidence type="ECO:0000256" key="10">
    <source>
        <dbReference type="SAM" id="Coils"/>
    </source>
</evidence>
<gene>
    <name evidence="13" type="ORF">GTW23_05045</name>
</gene>
<evidence type="ECO:0000313" key="14">
    <source>
        <dbReference type="Proteomes" id="UP001320715"/>
    </source>
</evidence>
<feature type="coiled-coil region" evidence="10">
    <location>
        <begin position="146"/>
        <end position="218"/>
    </location>
</feature>
<evidence type="ECO:0000256" key="7">
    <source>
        <dbReference type="ARBA" id="ARBA00022989"/>
    </source>
</evidence>
<dbReference type="InterPro" id="IPR058781">
    <property type="entry name" value="HH_AprE-like"/>
</dbReference>
<dbReference type="Gene3D" id="2.40.30.170">
    <property type="match status" value="1"/>
</dbReference>
<reference evidence="13 14" key="1">
    <citation type="submission" date="2020-01" db="EMBL/GenBank/DDBJ databases">
        <title>Genomes of bacteria type strains.</title>
        <authorList>
            <person name="Chen J."/>
            <person name="Zhu S."/>
            <person name="Yang J."/>
        </authorList>
    </citation>
    <scope>NUCLEOTIDE SEQUENCE [LARGE SCALE GENOMIC DNA]</scope>
    <source>
        <strain evidence="13 14">DSM 16655</strain>
    </source>
</reference>